<dbReference type="Proteomes" id="UP000596660">
    <property type="component" value="Unplaced"/>
</dbReference>
<reference evidence="2" key="1">
    <citation type="journal article" date="2017" name="Nature">
        <title>The genome of Chenopodium quinoa.</title>
        <authorList>
            <person name="Jarvis D.E."/>
            <person name="Ho Y.S."/>
            <person name="Lightfoot D.J."/>
            <person name="Schmoeckel S.M."/>
            <person name="Li B."/>
            <person name="Borm T.J.A."/>
            <person name="Ohyanagi H."/>
            <person name="Mineta K."/>
            <person name="Michell C.T."/>
            <person name="Saber N."/>
            <person name="Kharbatia N.M."/>
            <person name="Rupper R.R."/>
            <person name="Sharp A.R."/>
            <person name="Dally N."/>
            <person name="Boughton B.A."/>
            <person name="Woo Y.H."/>
            <person name="Gao G."/>
            <person name="Schijlen E.G.W.M."/>
            <person name="Guo X."/>
            <person name="Momin A.A."/>
            <person name="Negrao S."/>
            <person name="Al-Babili S."/>
            <person name="Gehring C."/>
            <person name="Roessner U."/>
            <person name="Jung C."/>
            <person name="Murphy K."/>
            <person name="Arold S.T."/>
            <person name="Gojobori T."/>
            <person name="van der Linden C.G."/>
            <person name="van Loo E.N."/>
            <person name="Jellen E.N."/>
            <person name="Maughan P.J."/>
            <person name="Tester M."/>
        </authorList>
    </citation>
    <scope>NUCLEOTIDE SEQUENCE [LARGE SCALE GENOMIC DNA]</scope>
    <source>
        <strain evidence="2">cv. PI 614886</strain>
    </source>
</reference>
<keyword evidence="3" id="KW-1185">Reference proteome</keyword>
<dbReference type="Gramene" id="AUR62022746-RA">
    <property type="protein sequence ID" value="AUR62022746-RA:cds"/>
    <property type="gene ID" value="AUR62022746"/>
</dbReference>
<organism evidence="2 3">
    <name type="scientific">Chenopodium quinoa</name>
    <name type="common">Quinoa</name>
    <dbReference type="NCBI Taxonomy" id="63459"/>
    <lineage>
        <taxon>Eukaryota</taxon>
        <taxon>Viridiplantae</taxon>
        <taxon>Streptophyta</taxon>
        <taxon>Embryophyta</taxon>
        <taxon>Tracheophyta</taxon>
        <taxon>Spermatophyta</taxon>
        <taxon>Magnoliopsida</taxon>
        <taxon>eudicotyledons</taxon>
        <taxon>Gunneridae</taxon>
        <taxon>Pentapetalae</taxon>
        <taxon>Caryophyllales</taxon>
        <taxon>Chenopodiaceae</taxon>
        <taxon>Chenopodioideae</taxon>
        <taxon>Atripliceae</taxon>
        <taxon>Chenopodium</taxon>
    </lineage>
</organism>
<dbReference type="Pfam" id="PF14299">
    <property type="entry name" value="PP2"/>
    <property type="match status" value="1"/>
</dbReference>
<sequence>MGAGISSESSTDGGDSPGRRRKLEDIPESCIAMELWLDKNTGGVCVSISSKALSITGIDDRRYWNHIPTEESRFQTVAYLLQIWWFEVCGELEFKFPVGTYSLFFRIQLGKSSKRFGRRSCNVEHIHGWNLRPVQFQLTTSDGQHASSECYLDTPGSWILYHSGDFVIKEPDKLTKIKFSARQIDCTHIKGGLSFDSVMILPKSIAHKVR</sequence>
<reference evidence="2" key="2">
    <citation type="submission" date="2021-03" db="UniProtKB">
        <authorList>
            <consortium name="EnsemblPlants"/>
        </authorList>
    </citation>
    <scope>IDENTIFICATION</scope>
</reference>
<feature type="region of interest" description="Disordered" evidence="1">
    <location>
        <begin position="1"/>
        <end position="22"/>
    </location>
</feature>
<dbReference type="EnsemblPlants" id="AUR62022746-RA">
    <property type="protein sequence ID" value="AUR62022746-RA:cds"/>
    <property type="gene ID" value="AUR62022746"/>
</dbReference>
<accession>A0A803M3E7</accession>
<evidence type="ECO:0000313" key="2">
    <source>
        <dbReference type="EnsemblPlants" id="AUR62022746-RA:cds"/>
    </source>
</evidence>
<dbReference type="PANTHER" id="PTHR31960">
    <property type="entry name" value="F-BOX PROTEIN PP2-A15"/>
    <property type="match status" value="1"/>
</dbReference>
<dbReference type="AlphaFoldDB" id="A0A803M3E7"/>
<dbReference type="OMA" id="SCIAMEL"/>
<feature type="compositionally biased region" description="Polar residues" evidence="1">
    <location>
        <begin position="1"/>
        <end position="13"/>
    </location>
</feature>
<name>A0A803M3E7_CHEQI</name>
<evidence type="ECO:0000256" key="1">
    <source>
        <dbReference type="SAM" id="MobiDB-lite"/>
    </source>
</evidence>
<dbReference type="InterPro" id="IPR025886">
    <property type="entry name" value="PP2-like"/>
</dbReference>
<protein>
    <submittedName>
        <fullName evidence="2">Uncharacterized protein</fullName>
    </submittedName>
</protein>
<proteinExistence type="predicted"/>
<dbReference type="PANTHER" id="PTHR31960:SF3">
    <property type="entry name" value="F-BOX PROTEIN PP2-A13"/>
    <property type="match status" value="1"/>
</dbReference>
<evidence type="ECO:0000313" key="3">
    <source>
        <dbReference type="Proteomes" id="UP000596660"/>
    </source>
</evidence>